<dbReference type="Proteomes" id="UP001642464">
    <property type="component" value="Unassembled WGS sequence"/>
</dbReference>
<proteinExistence type="predicted"/>
<comment type="caution">
    <text evidence="1">The sequence shown here is derived from an EMBL/GenBank/DDBJ whole genome shotgun (WGS) entry which is preliminary data.</text>
</comment>
<dbReference type="EMBL" id="CAXAMM010039258">
    <property type="protein sequence ID" value="CAK9085209.1"/>
    <property type="molecule type" value="Genomic_DNA"/>
</dbReference>
<organism evidence="1 2">
    <name type="scientific">Durusdinium trenchii</name>
    <dbReference type="NCBI Taxonomy" id="1381693"/>
    <lineage>
        <taxon>Eukaryota</taxon>
        <taxon>Sar</taxon>
        <taxon>Alveolata</taxon>
        <taxon>Dinophyceae</taxon>
        <taxon>Suessiales</taxon>
        <taxon>Symbiodiniaceae</taxon>
        <taxon>Durusdinium</taxon>
    </lineage>
</organism>
<feature type="non-terminal residue" evidence="1">
    <location>
        <position position="1"/>
    </location>
</feature>
<reference evidence="1 2" key="1">
    <citation type="submission" date="2024-02" db="EMBL/GenBank/DDBJ databases">
        <authorList>
            <person name="Chen Y."/>
            <person name="Shah S."/>
            <person name="Dougan E. K."/>
            <person name="Thang M."/>
            <person name="Chan C."/>
        </authorList>
    </citation>
    <scope>NUCLEOTIDE SEQUENCE [LARGE SCALE GENOMIC DNA]</scope>
</reference>
<protein>
    <submittedName>
        <fullName evidence="1">Uncharacterized protein</fullName>
    </submittedName>
</protein>
<keyword evidence="2" id="KW-1185">Reference proteome</keyword>
<gene>
    <name evidence="1" type="ORF">SCF082_LOCUS40372</name>
</gene>
<sequence>AVFRPTRTARQPCEPMMKLKSNSFSKWQILLKSSRYPRSRQSSMQHQKSFQFFLEAVHGAPSSFEEFIHHARESSMEAAAGSDQGTSADAVNTVRQCECIVVKL</sequence>
<evidence type="ECO:0000313" key="2">
    <source>
        <dbReference type="Proteomes" id="UP001642464"/>
    </source>
</evidence>
<name>A0ABP0QB40_9DINO</name>
<accession>A0ABP0QB40</accession>
<evidence type="ECO:0000313" key="1">
    <source>
        <dbReference type="EMBL" id="CAK9085209.1"/>
    </source>
</evidence>